<dbReference type="InterPro" id="IPR018300">
    <property type="entry name" value="Aminotrans_IV_CS"/>
</dbReference>
<dbReference type="InterPro" id="IPR036038">
    <property type="entry name" value="Aminotransferase-like"/>
</dbReference>
<reference evidence="6 7" key="1">
    <citation type="submission" date="2015-09" db="EMBL/GenBank/DDBJ databases">
        <title>Draft genome sequence of a Caloramator mitchellensis, a moderate thermophile from the Great Artesian Basin of Australia.</title>
        <authorList>
            <person name="Patel B.K."/>
        </authorList>
    </citation>
    <scope>NUCLEOTIDE SEQUENCE [LARGE SCALE GENOMIC DNA]</scope>
    <source>
        <strain evidence="6 7">VF08</strain>
    </source>
</reference>
<evidence type="ECO:0000256" key="2">
    <source>
        <dbReference type="ARBA" id="ARBA00009320"/>
    </source>
</evidence>
<evidence type="ECO:0000313" key="7">
    <source>
        <dbReference type="Proteomes" id="UP000052015"/>
    </source>
</evidence>
<dbReference type="PANTHER" id="PTHR42743">
    <property type="entry name" value="AMINO-ACID AMINOTRANSFERASE"/>
    <property type="match status" value="1"/>
</dbReference>
<comment type="cofactor">
    <cofactor evidence="1 5">
        <name>pyridoxal 5'-phosphate</name>
        <dbReference type="ChEBI" id="CHEBI:597326"/>
    </cofactor>
</comment>
<dbReference type="STRING" id="908809.ABG79_00740"/>
<keyword evidence="6" id="KW-0808">Transferase</keyword>
<dbReference type="EC" id="2.6.1.21" evidence="6"/>
<dbReference type="InterPro" id="IPR043132">
    <property type="entry name" value="BCAT-like_C"/>
</dbReference>
<proteinExistence type="inferred from homology"/>
<dbReference type="InterPro" id="IPR043131">
    <property type="entry name" value="BCAT-like_N"/>
</dbReference>
<dbReference type="InterPro" id="IPR050571">
    <property type="entry name" value="Class-IV_PLP-Dep_Aminotrnsfr"/>
</dbReference>
<dbReference type="PROSITE" id="PS00770">
    <property type="entry name" value="AA_TRANSFER_CLASS_4"/>
    <property type="match status" value="1"/>
</dbReference>
<dbReference type="PANTHER" id="PTHR42743:SF11">
    <property type="entry name" value="AMINODEOXYCHORISMATE LYASE"/>
    <property type="match status" value="1"/>
</dbReference>
<comment type="similarity">
    <text evidence="2 4">Belongs to the class-IV pyridoxal-phosphate-dependent aminotransferase family.</text>
</comment>
<dbReference type="Pfam" id="PF01063">
    <property type="entry name" value="Aminotran_4"/>
    <property type="match status" value="1"/>
</dbReference>
<dbReference type="AlphaFoldDB" id="A0A0R3JWG3"/>
<organism evidence="6 7">
    <name type="scientific">Caloramator mitchellensis</name>
    <dbReference type="NCBI Taxonomy" id="908809"/>
    <lineage>
        <taxon>Bacteria</taxon>
        <taxon>Bacillati</taxon>
        <taxon>Bacillota</taxon>
        <taxon>Clostridia</taxon>
        <taxon>Eubacteriales</taxon>
        <taxon>Clostridiaceae</taxon>
        <taxon>Caloramator</taxon>
    </lineage>
</organism>
<dbReference type="InterPro" id="IPR001544">
    <property type="entry name" value="Aminotrans_IV"/>
</dbReference>
<dbReference type="Gene3D" id="3.30.470.10">
    <property type="match status" value="1"/>
</dbReference>
<accession>A0A0R3JWG3</accession>
<protein>
    <submittedName>
        <fullName evidence="6">D-alanine aminotransferase</fullName>
        <ecNumber evidence="6">2.6.1.21</ecNumber>
    </submittedName>
</protein>
<sequence length="272" mass="31994">MGEAILNYFMHNGKIYETLLFNEIYKEVNPAIYEVIRIMNGKPLFFEEHFDRLRNSAWHLNRDLDINLEDSREKIYNLVTINEVMNNNIKIVINNLDDPNVYLYFIKSEYPTDEMYRLGVRTILYEAERKNPHAKVIYKDMREEINMKLKETGCYEALLMKKNGEITEGSRSNLFFIKGNKVFTAPTRDVLVGITRLKIMQLCREKDIEVVEMPIYVDSLEYFDAAFLTGTSPKVLPISHIGDLKFDVECGLLREIMKLYDEKIDKYMGTVH</sequence>
<dbReference type="GO" id="GO:0047810">
    <property type="term" value="F:D-alanine-2-oxoglutarate aminotransferase activity"/>
    <property type="evidence" value="ECO:0007669"/>
    <property type="project" value="UniProtKB-EC"/>
</dbReference>
<evidence type="ECO:0000256" key="4">
    <source>
        <dbReference type="RuleBase" id="RU004106"/>
    </source>
</evidence>
<dbReference type="Gene3D" id="3.20.10.10">
    <property type="entry name" value="D-amino Acid Aminotransferase, subunit A, domain 2"/>
    <property type="match status" value="1"/>
</dbReference>
<name>A0A0R3JWG3_CALMK</name>
<evidence type="ECO:0000256" key="1">
    <source>
        <dbReference type="ARBA" id="ARBA00001933"/>
    </source>
</evidence>
<dbReference type="GO" id="GO:0005829">
    <property type="term" value="C:cytosol"/>
    <property type="evidence" value="ECO:0007669"/>
    <property type="project" value="TreeGrafter"/>
</dbReference>
<keyword evidence="7" id="KW-1185">Reference proteome</keyword>
<evidence type="ECO:0000256" key="5">
    <source>
        <dbReference type="RuleBase" id="RU004516"/>
    </source>
</evidence>
<comment type="caution">
    <text evidence="6">The sequence shown here is derived from an EMBL/GenBank/DDBJ whole genome shotgun (WGS) entry which is preliminary data.</text>
</comment>
<dbReference type="Proteomes" id="UP000052015">
    <property type="component" value="Unassembled WGS sequence"/>
</dbReference>
<dbReference type="RefSeq" id="WP_057977240.1">
    <property type="nucleotide sequence ID" value="NZ_LKHP01000003.1"/>
</dbReference>
<keyword evidence="6" id="KW-0032">Aminotransferase</keyword>
<keyword evidence="3 5" id="KW-0663">Pyridoxal phosphate</keyword>
<dbReference type="EMBL" id="LKHP01000003">
    <property type="protein sequence ID" value="KRQ87402.1"/>
    <property type="molecule type" value="Genomic_DNA"/>
</dbReference>
<evidence type="ECO:0000256" key="3">
    <source>
        <dbReference type="ARBA" id="ARBA00022898"/>
    </source>
</evidence>
<dbReference type="OrthoDB" id="9805628at2"/>
<dbReference type="SUPFAM" id="SSF56752">
    <property type="entry name" value="D-aminoacid aminotransferase-like PLP-dependent enzymes"/>
    <property type="match status" value="1"/>
</dbReference>
<gene>
    <name evidence="6" type="primary">dat</name>
    <name evidence="6" type="ORF">ABG79_00740</name>
</gene>
<dbReference type="GO" id="GO:0046394">
    <property type="term" value="P:carboxylic acid biosynthetic process"/>
    <property type="evidence" value="ECO:0007669"/>
    <property type="project" value="UniProtKB-ARBA"/>
</dbReference>
<evidence type="ECO:0000313" key="6">
    <source>
        <dbReference type="EMBL" id="KRQ87402.1"/>
    </source>
</evidence>